<comment type="caution">
    <text evidence="1">The sequence shown here is derived from an EMBL/GenBank/DDBJ whole genome shotgun (WGS) entry which is preliminary data.</text>
</comment>
<protein>
    <submittedName>
        <fullName evidence="1">Uncharacterized protein</fullName>
    </submittedName>
</protein>
<name>V6RZD8_9FLAO</name>
<gene>
    <name evidence="1" type="ORF">IP98_00592</name>
</gene>
<dbReference type="AlphaFoldDB" id="V6RZD8"/>
<dbReference type="STRING" id="1341154.FCR2A7T_16500"/>
<evidence type="ECO:0000313" key="2">
    <source>
        <dbReference type="Proteomes" id="UP000319848"/>
    </source>
</evidence>
<accession>V6RZD8</accession>
<reference evidence="1 2" key="1">
    <citation type="journal article" date="2015" name="Stand. Genomic Sci.">
        <title>Genomic Encyclopedia of Bacterial and Archaeal Type Strains, Phase III: the genomes of soil and plant-associated and newly described type strains.</title>
        <authorList>
            <person name="Whitman W.B."/>
            <person name="Woyke T."/>
            <person name="Klenk H.P."/>
            <person name="Zhou Y."/>
            <person name="Lilburn T.G."/>
            <person name="Beck B.J."/>
            <person name="De Vos P."/>
            <person name="Vandamme P."/>
            <person name="Eisen J.A."/>
            <person name="Garrity G."/>
            <person name="Hugenholtz P."/>
            <person name="Kyrpides N.C."/>
        </authorList>
    </citation>
    <scope>NUCLEOTIDE SEQUENCE [LARGE SCALE GENOMIC DNA]</scope>
    <source>
        <strain evidence="1 2">CGMCC 1.7270</strain>
    </source>
</reference>
<dbReference type="EMBL" id="VLKQ01000002">
    <property type="protein sequence ID" value="TWI14629.1"/>
    <property type="molecule type" value="Genomic_DNA"/>
</dbReference>
<organism evidence="1 2">
    <name type="scientific">Flavobacterium cauense R2A-7</name>
    <dbReference type="NCBI Taxonomy" id="1341154"/>
    <lineage>
        <taxon>Bacteria</taxon>
        <taxon>Pseudomonadati</taxon>
        <taxon>Bacteroidota</taxon>
        <taxon>Flavobacteriia</taxon>
        <taxon>Flavobacteriales</taxon>
        <taxon>Flavobacteriaceae</taxon>
        <taxon>Flavobacterium</taxon>
    </lineage>
</organism>
<sequence length="46" mass="4872">MAAFLALMGEEILALGDCRASSQGQIGADSRNTETKYAKCFASKTD</sequence>
<proteinExistence type="predicted"/>
<evidence type="ECO:0000313" key="1">
    <source>
        <dbReference type="EMBL" id="TWI14629.1"/>
    </source>
</evidence>
<dbReference type="RefSeq" id="WP_023570778.1">
    <property type="nucleotide sequence ID" value="NZ_AVBI01000015.1"/>
</dbReference>
<dbReference type="Proteomes" id="UP000319848">
    <property type="component" value="Unassembled WGS sequence"/>
</dbReference>
<keyword evidence="2" id="KW-1185">Reference proteome</keyword>